<dbReference type="InterPro" id="IPR006439">
    <property type="entry name" value="HAD-SF_hydro_IA"/>
</dbReference>
<sequence length="239" mass="25090">MRKTKPVKVAAVAVDFGGTLAHPGPSPDAATVARILRDLDGPSIPDGFAAALDEVMRGTRAVDRPLHEQTPFADLLRLAARGSGAVLDDPVAMAKAVFSAVPDAEVDPVAAHALWTLHEAGLVCVLACDTQRPESVRRATLRQARISDCFDALVLSSTIGVRKPHPRFYATVIEEAGCPAEEIVFVGDTPAKDAIGPAAHGMRAVLISPDGRPPGLAPGIGVIAHLRELPAYLESLHAF</sequence>
<comment type="cofactor">
    <cofactor evidence="1">
        <name>Mg(2+)</name>
        <dbReference type="ChEBI" id="CHEBI:18420"/>
    </cofactor>
</comment>
<evidence type="ECO:0008006" key="7">
    <source>
        <dbReference type="Google" id="ProtNLM"/>
    </source>
</evidence>
<organism evidence="5 6">
    <name type="scientific">Streptosporangium oxazolinicum</name>
    <dbReference type="NCBI Taxonomy" id="909287"/>
    <lineage>
        <taxon>Bacteria</taxon>
        <taxon>Bacillati</taxon>
        <taxon>Actinomycetota</taxon>
        <taxon>Actinomycetes</taxon>
        <taxon>Streptosporangiales</taxon>
        <taxon>Streptosporangiaceae</taxon>
        <taxon>Streptosporangium</taxon>
    </lineage>
</organism>
<dbReference type="SUPFAM" id="SSF56784">
    <property type="entry name" value="HAD-like"/>
    <property type="match status" value="1"/>
</dbReference>
<dbReference type="Proteomes" id="UP001501251">
    <property type="component" value="Unassembled WGS sequence"/>
</dbReference>
<evidence type="ECO:0000313" key="6">
    <source>
        <dbReference type="Proteomes" id="UP001501251"/>
    </source>
</evidence>
<dbReference type="EMBL" id="BAABAQ010000012">
    <property type="protein sequence ID" value="GAA4203023.1"/>
    <property type="molecule type" value="Genomic_DNA"/>
</dbReference>
<dbReference type="PANTHER" id="PTHR46470">
    <property type="entry name" value="N-ACYLNEURAMINATE-9-PHOSPHATASE"/>
    <property type="match status" value="1"/>
</dbReference>
<keyword evidence="2" id="KW-0479">Metal-binding</keyword>
<evidence type="ECO:0000256" key="1">
    <source>
        <dbReference type="ARBA" id="ARBA00001946"/>
    </source>
</evidence>
<dbReference type="InterPro" id="IPR023214">
    <property type="entry name" value="HAD_sf"/>
</dbReference>
<keyword evidence="4" id="KW-0460">Magnesium</keyword>
<accession>A0ABP8BBS1</accession>
<gene>
    <name evidence="5" type="ORF">GCM10022252_60040</name>
</gene>
<name>A0ABP8BBS1_9ACTN</name>
<dbReference type="PRINTS" id="PR00413">
    <property type="entry name" value="HADHALOGNASE"/>
</dbReference>
<dbReference type="InterPro" id="IPR051400">
    <property type="entry name" value="HAD-like_hydrolase"/>
</dbReference>
<dbReference type="RefSeq" id="WP_344921500.1">
    <property type="nucleotide sequence ID" value="NZ_BAABAQ010000012.1"/>
</dbReference>
<keyword evidence="3" id="KW-0378">Hydrolase</keyword>
<keyword evidence="6" id="KW-1185">Reference proteome</keyword>
<dbReference type="SFLD" id="SFLDG01129">
    <property type="entry name" value="C1.5:_HAD__Beta-PGM__Phosphata"/>
    <property type="match status" value="1"/>
</dbReference>
<protein>
    <recommendedName>
        <fullName evidence="7">Haloacid dehalogenase</fullName>
    </recommendedName>
</protein>
<evidence type="ECO:0000256" key="4">
    <source>
        <dbReference type="ARBA" id="ARBA00022842"/>
    </source>
</evidence>
<evidence type="ECO:0000313" key="5">
    <source>
        <dbReference type="EMBL" id="GAA4203023.1"/>
    </source>
</evidence>
<evidence type="ECO:0000256" key="3">
    <source>
        <dbReference type="ARBA" id="ARBA00022801"/>
    </source>
</evidence>
<reference evidence="6" key="1">
    <citation type="journal article" date="2019" name="Int. J. Syst. Evol. Microbiol.">
        <title>The Global Catalogue of Microorganisms (GCM) 10K type strain sequencing project: providing services to taxonomists for standard genome sequencing and annotation.</title>
        <authorList>
            <consortium name="The Broad Institute Genomics Platform"/>
            <consortium name="The Broad Institute Genome Sequencing Center for Infectious Disease"/>
            <person name="Wu L."/>
            <person name="Ma J."/>
        </authorList>
    </citation>
    <scope>NUCLEOTIDE SEQUENCE [LARGE SCALE GENOMIC DNA]</scope>
    <source>
        <strain evidence="6">JCM 17388</strain>
    </source>
</reference>
<comment type="caution">
    <text evidence="5">The sequence shown here is derived from an EMBL/GenBank/DDBJ whole genome shotgun (WGS) entry which is preliminary data.</text>
</comment>
<dbReference type="PANTHER" id="PTHR46470:SF2">
    <property type="entry name" value="GLYCERALDEHYDE 3-PHOSPHATE PHOSPHATASE"/>
    <property type="match status" value="1"/>
</dbReference>
<dbReference type="NCBIfam" id="TIGR01549">
    <property type="entry name" value="HAD-SF-IA-v1"/>
    <property type="match status" value="1"/>
</dbReference>
<dbReference type="InterPro" id="IPR036412">
    <property type="entry name" value="HAD-like_sf"/>
</dbReference>
<dbReference type="SFLD" id="SFLDS00003">
    <property type="entry name" value="Haloacid_Dehalogenase"/>
    <property type="match status" value="1"/>
</dbReference>
<evidence type="ECO:0000256" key="2">
    <source>
        <dbReference type="ARBA" id="ARBA00022723"/>
    </source>
</evidence>
<dbReference type="Gene3D" id="3.40.50.1000">
    <property type="entry name" value="HAD superfamily/HAD-like"/>
    <property type="match status" value="1"/>
</dbReference>
<proteinExistence type="predicted"/>
<dbReference type="Pfam" id="PF00702">
    <property type="entry name" value="Hydrolase"/>
    <property type="match status" value="1"/>
</dbReference>